<dbReference type="AlphaFoldDB" id="A0A8C1KVF1"/>
<accession>A0A8C1KVF1</accession>
<dbReference type="InterPro" id="IPR006165">
    <property type="entry name" value="Ku70"/>
</dbReference>
<dbReference type="PANTHER" id="PTHR12604">
    <property type="entry name" value="KU AUTOANTIGEN DNA HELICASE"/>
    <property type="match status" value="1"/>
</dbReference>
<feature type="signal peptide" evidence="1">
    <location>
        <begin position="1"/>
        <end position="33"/>
    </location>
</feature>
<dbReference type="GO" id="GO:0006303">
    <property type="term" value="P:double-strand break repair via nonhomologous end joining"/>
    <property type="evidence" value="ECO:0007669"/>
    <property type="project" value="InterPro"/>
</dbReference>
<dbReference type="InterPro" id="IPR016194">
    <property type="entry name" value="SPOC-like_C_dom_sf"/>
</dbReference>
<reference evidence="3" key="2">
    <citation type="submission" date="2025-09" db="UniProtKB">
        <authorList>
            <consortium name="Ensembl"/>
        </authorList>
    </citation>
    <scope>IDENTIFICATION</scope>
</reference>
<dbReference type="GO" id="GO:0003690">
    <property type="term" value="F:double-stranded DNA binding"/>
    <property type="evidence" value="ECO:0007669"/>
    <property type="project" value="TreeGrafter"/>
</dbReference>
<organism evidence="3 4">
    <name type="scientific">Cyprinus carpio</name>
    <name type="common">Common carp</name>
    <dbReference type="NCBI Taxonomy" id="7962"/>
    <lineage>
        <taxon>Eukaryota</taxon>
        <taxon>Metazoa</taxon>
        <taxon>Chordata</taxon>
        <taxon>Craniata</taxon>
        <taxon>Vertebrata</taxon>
        <taxon>Euteleostomi</taxon>
        <taxon>Actinopterygii</taxon>
        <taxon>Neopterygii</taxon>
        <taxon>Teleostei</taxon>
        <taxon>Ostariophysi</taxon>
        <taxon>Cypriniformes</taxon>
        <taxon>Cyprinidae</taxon>
        <taxon>Cyprininae</taxon>
        <taxon>Cyprinus</taxon>
    </lineage>
</organism>
<evidence type="ECO:0000259" key="2">
    <source>
        <dbReference type="SMART" id="SM00513"/>
    </source>
</evidence>
<reference evidence="3" key="1">
    <citation type="submission" date="2025-08" db="UniProtKB">
        <authorList>
            <consortium name="Ensembl"/>
        </authorList>
    </citation>
    <scope>IDENTIFICATION</scope>
</reference>
<dbReference type="InterPro" id="IPR036361">
    <property type="entry name" value="SAP_dom_sf"/>
</dbReference>
<dbReference type="GO" id="GO:0000723">
    <property type="term" value="P:telomere maintenance"/>
    <property type="evidence" value="ECO:0007669"/>
    <property type="project" value="InterPro"/>
</dbReference>
<proteinExistence type="predicted"/>
<dbReference type="PANTHER" id="PTHR12604:SF2">
    <property type="entry name" value="X-RAY REPAIR CROSS-COMPLEMENTING PROTEIN 6"/>
    <property type="match status" value="1"/>
</dbReference>
<dbReference type="NCBIfam" id="TIGR00578">
    <property type="entry name" value="ku70"/>
    <property type="match status" value="1"/>
</dbReference>
<dbReference type="InterPro" id="IPR005160">
    <property type="entry name" value="Ku_C"/>
</dbReference>
<name>A0A8C1KVF1_CYPCA</name>
<dbReference type="Pfam" id="PF02037">
    <property type="entry name" value="SAP"/>
    <property type="match status" value="1"/>
</dbReference>
<sequence length="186" mass="21140">SKPKLSQSYTVICCLCFHVIFLPFADDIHTVDAHVGPTASDEQVDKMKEIVHKLPFKYRSDAFENPMLQQHYRNLEALALDMLAPEPIEDLTMPKVQMMDDRLGPLVQEFKDLVYPPDYNPEGYGGAEKKPKVEMSEEELKNHVEKGTLGKLTVPVLKDACRQFGIRTTGTKKQELIDALTMQFSK</sequence>
<dbReference type="Gene3D" id="1.10.720.30">
    <property type="entry name" value="SAP domain"/>
    <property type="match status" value="1"/>
</dbReference>
<dbReference type="Proteomes" id="UP000694427">
    <property type="component" value="Unplaced"/>
</dbReference>
<protein>
    <submittedName>
        <fullName evidence="3">X-ray repair complementing defective repair in Chinese hamster cells 6</fullName>
    </submittedName>
</protein>
<keyword evidence="4" id="KW-1185">Reference proteome</keyword>
<dbReference type="Gene3D" id="1.10.1600.10">
    <property type="match status" value="1"/>
</dbReference>
<dbReference type="GO" id="GO:0043564">
    <property type="term" value="C:Ku70:Ku80 complex"/>
    <property type="evidence" value="ECO:0007669"/>
    <property type="project" value="InterPro"/>
</dbReference>
<dbReference type="GO" id="GO:0042162">
    <property type="term" value="F:telomeric DNA binding"/>
    <property type="evidence" value="ECO:0007669"/>
    <property type="project" value="InterPro"/>
</dbReference>
<dbReference type="SMART" id="SM00513">
    <property type="entry name" value="SAP"/>
    <property type="match status" value="1"/>
</dbReference>
<feature type="domain" description="SAP" evidence="2">
    <location>
        <begin position="149"/>
        <end position="184"/>
    </location>
</feature>
<evidence type="ECO:0000256" key="1">
    <source>
        <dbReference type="SAM" id="SignalP"/>
    </source>
</evidence>
<dbReference type="Pfam" id="PF03730">
    <property type="entry name" value="Ku_C"/>
    <property type="match status" value="1"/>
</dbReference>
<dbReference type="InterPro" id="IPR003034">
    <property type="entry name" value="SAP_dom"/>
</dbReference>
<feature type="chain" id="PRO_5034917667" evidence="1">
    <location>
        <begin position="34"/>
        <end position="186"/>
    </location>
</feature>
<dbReference type="Ensembl" id="ENSCCRT00010057747.1">
    <property type="protein sequence ID" value="ENSCCRP00010052673.1"/>
    <property type="gene ID" value="ENSCCRG00010022295.1"/>
</dbReference>
<keyword evidence="1" id="KW-0732">Signal</keyword>
<evidence type="ECO:0000313" key="4">
    <source>
        <dbReference type="Proteomes" id="UP000694427"/>
    </source>
</evidence>
<dbReference type="SUPFAM" id="SSF100939">
    <property type="entry name" value="SPOC domain-like"/>
    <property type="match status" value="1"/>
</dbReference>
<dbReference type="SUPFAM" id="SSF68906">
    <property type="entry name" value="SAP domain"/>
    <property type="match status" value="1"/>
</dbReference>
<dbReference type="GO" id="GO:0003678">
    <property type="term" value="F:DNA helicase activity"/>
    <property type="evidence" value="ECO:0007669"/>
    <property type="project" value="InterPro"/>
</dbReference>
<dbReference type="GO" id="GO:0003684">
    <property type="term" value="F:damaged DNA binding"/>
    <property type="evidence" value="ECO:0007669"/>
    <property type="project" value="InterPro"/>
</dbReference>
<dbReference type="FunFam" id="1.10.720.30:FF:000007">
    <property type="entry name" value="X-ray repair cross complementing 6"/>
    <property type="match status" value="1"/>
</dbReference>
<evidence type="ECO:0000313" key="3">
    <source>
        <dbReference type="Ensembl" id="ENSCCRP00010052673.1"/>
    </source>
</evidence>